<dbReference type="InParanoid" id="E9HJM6"/>
<dbReference type="OrthoDB" id="6334128at2759"/>
<sequence length="300" mass="33999">MPVLCWEDRFRSAPRDASTFISLDGTDFKIMEPSDFDPKWWSHKFNGPGLRYEVGICIRTGDIVWAHGGLPCGEWPDLRLARNAIIAALRPGEKIIADREINSWLICIVLASHHDDPGSIPGPDPFSVPSTSKVHPMGRDKDHYEISTKRTLVIHHCYREFSHFAVTVDTSLSPHYQAEKMGGTVFDRAQLWMNFSSKGSLCRRAREFFFTPKFMESILREASQNSKREATLVVATSRTRPGKRSMAKLSQSNRGLRTRRPEQPQQAQQDSHGGVGSRRGRPASRILWMRGGQTHVLTMK</sequence>
<feature type="region of interest" description="Disordered" evidence="1">
    <location>
        <begin position="236"/>
        <end position="286"/>
    </location>
</feature>
<protein>
    <recommendedName>
        <fullName evidence="4">DDE Tnp4 domain-containing protein</fullName>
    </recommendedName>
</protein>
<dbReference type="HOGENOM" id="CLU_928313_0_0_1"/>
<reference evidence="2 3" key="1">
    <citation type="journal article" date="2011" name="Science">
        <title>The ecoresponsive genome of Daphnia pulex.</title>
        <authorList>
            <person name="Colbourne J.K."/>
            <person name="Pfrender M.E."/>
            <person name="Gilbert D."/>
            <person name="Thomas W.K."/>
            <person name="Tucker A."/>
            <person name="Oakley T.H."/>
            <person name="Tokishita S."/>
            <person name="Aerts A."/>
            <person name="Arnold G.J."/>
            <person name="Basu M.K."/>
            <person name="Bauer D.J."/>
            <person name="Caceres C.E."/>
            <person name="Carmel L."/>
            <person name="Casola C."/>
            <person name="Choi J.H."/>
            <person name="Detter J.C."/>
            <person name="Dong Q."/>
            <person name="Dusheyko S."/>
            <person name="Eads B.D."/>
            <person name="Frohlich T."/>
            <person name="Geiler-Samerotte K.A."/>
            <person name="Gerlach D."/>
            <person name="Hatcher P."/>
            <person name="Jogdeo S."/>
            <person name="Krijgsveld J."/>
            <person name="Kriventseva E.V."/>
            <person name="Kultz D."/>
            <person name="Laforsch C."/>
            <person name="Lindquist E."/>
            <person name="Lopez J."/>
            <person name="Manak J.R."/>
            <person name="Muller J."/>
            <person name="Pangilinan J."/>
            <person name="Patwardhan R.P."/>
            <person name="Pitluck S."/>
            <person name="Pritham E.J."/>
            <person name="Rechtsteiner A."/>
            <person name="Rho M."/>
            <person name="Rogozin I.B."/>
            <person name="Sakarya O."/>
            <person name="Salamov A."/>
            <person name="Schaack S."/>
            <person name="Shapiro H."/>
            <person name="Shiga Y."/>
            <person name="Skalitzky C."/>
            <person name="Smith Z."/>
            <person name="Souvorov A."/>
            <person name="Sung W."/>
            <person name="Tang Z."/>
            <person name="Tsuchiya D."/>
            <person name="Tu H."/>
            <person name="Vos H."/>
            <person name="Wang M."/>
            <person name="Wolf Y.I."/>
            <person name="Yamagata H."/>
            <person name="Yamada T."/>
            <person name="Ye Y."/>
            <person name="Shaw J.R."/>
            <person name="Andrews J."/>
            <person name="Crease T.J."/>
            <person name="Tang H."/>
            <person name="Lucas S.M."/>
            <person name="Robertson H.M."/>
            <person name="Bork P."/>
            <person name="Koonin E.V."/>
            <person name="Zdobnov E.M."/>
            <person name="Grigoriev I.V."/>
            <person name="Lynch M."/>
            <person name="Boore J.L."/>
        </authorList>
    </citation>
    <scope>NUCLEOTIDE SEQUENCE [LARGE SCALE GENOMIC DNA]</scope>
</reference>
<dbReference type="KEGG" id="dpx:DAPPUDRAFT_260667"/>
<dbReference type="Proteomes" id="UP000000305">
    <property type="component" value="Unassembled WGS sequence"/>
</dbReference>
<dbReference type="EMBL" id="GL732663">
    <property type="protein sequence ID" value="EFX68043.1"/>
    <property type="molecule type" value="Genomic_DNA"/>
</dbReference>
<proteinExistence type="predicted"/>
<evidence type="ECO:0000313" key="2">
    <source>
        <dbReference type="EMBL" id="EFX68043.1"/>
    </source>
</evidence>
<accession>E9HJM6</accession>
<evidence type="ECO:0008006" key="4">
    <source>
        <dbReference type="Google" id="ProtNLM"/>
    </source>
</evidence>
<dbReference type="AlphaFoldDB" id="E9HJM6"/>
<keyword evidence="3" id="KW-1185">Reference proteome</keyword>
<organism evidence="2 3">
    <name type="scientific">Daphnia pulex</name>
    <name type="common">Water flea</name>
    <dbReference type="NCBI Taxonomy" id="6669"/>
    <lineage>
        <taxon>Eukaryota</taxon>
        <taxon>Metazoa</taxon>
        <taxon>Ecdysozoa</taxon>
        <taxon>Arthropoda</taxon>
        <taxon>Crustacea</taxon>
        <taxon>Branchiopoda</taxon>
        <taxon>Diplostraca</taxon>
        <taxon>Cladocera</taxon>
        <taxon>Anomopoda</taxon>
        <taxon>Daphniidae</taxon>
        <taxon>Daphnia</taxon>
    </lineage>
</organism>
<gene>
    <name evidence="2" type="ORF">DAPPUDRAFT_260667</name>
</gene>
<name>E9HJM6_DAPPU</name>
<evidence type="ECO:0000256" key="1">
    <source>
        <dbReference type="SAM" id="MobiDB-lite"/>
    </source>
</evidence>
<evidence type="ECO:0000313" key="3">
    <source>
        <dbReference type="Proteomes" id="UP000000305"/>
    </source>
</evidence>
<dbReference type="eggNOG" id="ENOG502SR5B">
    <property type="taxonomic scope" value="Eukaryota"/>
</dbReference>